<accession>A0A5C6CT06</accession>
<evidence type="ECO:0000313" key="2">
    <source>
        <dbReference type="Proteomes" id="UP000316304"/>
    </source>
</evidence>
<evidence type="ECO:0008006" key="3">
    <source>
        <dbReference type="Google" id="ProtNLM"/>
    </source>
</evidence>
<gene>
    <name evidence="1" type="ORF">Pla52o_08720</name>
</gene>
<dbReference type="OrthoDB" id="282446at2"/>
<protein>
    <recommendedName>
        <fullName evidence="3">Motility protein</fullName>
    </recommendedName>
</protein>
<dbReference type="Proteomes" id="UP000316304">
    <property type="component" value="Unassembled WGS sequence"/>
</dbReference>
<sequence length="65" mass="6926">MSSIHPAVANVLNARNDATQQKVQMAVLAKGMAVQQQTGDAINAMLEQAQQVQTQIASGHLDVRV</sequence>
<name>A0A5C6CT06_9BACT</name>
<organism evidence="1 2">
    <name type="scientific">Novipirellula galeiformis</name>
    <dbReference type="NCBI Taxonomy" id="2528004"/>
    <lineage>
        <taxon>Bacteria</taxon>
        <taxon>Pseudomonadati</taxon>
        <taxon>Planctomycetota</taxon>
        <taxon>Planctomycetia</taxon>
        <taxon>Pirellulales</taxon>
        <taxon>Pirellulaceae</taxon>
        <taxon>Novipirellula</taxon>
    </lineage>
</organism>
<proteinExistence type="predicted"/>
<comment type="caution">
    <text evidence="1">The sequence shown here is derived from an EMBL/GenBank/DDBJ whole genome shotgun (WGS) entry which is preliminary data.</text>
</comment>
<reference evidence="1 2" key="1">
    <citation type="submission" date="2019-02" db="EMBL/GenBank/DDBJ databases">
        <title>Deep-cultivation of Planctomycetes and their phenomic and genomic characterization uncovers novel biology.</title>
        <authorList>
            <person name="Wiegand S."/>
            <person name="Jogler M."/>
            <person name="Boedeker C."/>
            <person name="Pinto D."/>
            <person name="Vollmers J."/>
            <person name="Rivas-Marin E."/>
            <person name="Kohn T."/>
            <person name="Peeters S.H."/>
            <person name="Heuer A."/>
            <person name="Rast P."/>
            <person name="Oberbeckmann S."/>
            <person name="Bunk B."/>
            <person name="Jeske O."/>
            <person name="Meyerdierks A."/>
            <person name="Storesund J.E."/>
            <person name="Kallscheuer N."/>
            <person name="Luecker S."/>
            <person name="Lage O.M."/>
            <person name="Pohl T."/>
            <person name="Merkel B.J."/>
            <person name="Hornburger P."/>
            <person name="Mueller R.-W."/>
            <person name="Bruemmer F."/>
            <person name="Labrenz M."/>
            <person name="Spormann A.M."/>
            <person name="Op Den Camp H."/>
            <person name="Overmann J."/>
            <person name="Amann R."/>
            <person name="Jetten M.S.M."/>
            <person name="Mascher T."/>
            <person name="Medema M.H."/>
            <person name="Devos D.P."/>
            <person name="Kaster A.-K."/>
            <person name="Ovreas L."/>
            <person name="Rohde M."/>
            <person name="Galperin M.Y."/>
            <person name="Jogler C."/>
        </authorList>
    </citation>
    <scope>NUCLEOTIDE SEQUENCE [LARGE SCALE GENOMIC DNA]</scope>
    <source>
        <strain evidence="1 2">Pla52o</strain>
    </source>
</reference>
<dbReference type="EMBL" id="SJPT01000001">
    <property type="protein sequence ID" value="TWU27015.1"/>
    <property type="molecule type" value="Genomic_DNA"/>
</dbReference>
<dbReference type="AlphaFoldDB" id="A0A5C6CT06"/>
<evidence type="ECO:0000313" key="1">
    <source>
        <dbReference type="EMBL" id="TWU27015.1"/>
    </source>
</evidence>
<keyword evidence="2" id="KW-1185">Reference proteome</keyword>